<dbReference type="SUPFAM" id="SSF57850">
    <property type="entry name" value="RING/U-box"/>
    <property type="match status" value="1"/>
</dbReference>
<evidence type="ECO:0000256" key="10">
    <source>
        <dbReference type="ARBA" id="ARBA00023242"/>
    </source>
</evidence>
<comment type="caution">
    <text evidence="13">The sequence shown here is derived from an EMBL/GenBank/DDBJ whole genome shotgun (WGS) entry which is preliminary data.</text>
</comment>
<dbReference type="InterPro" id="IPR029000">
    <property type="entry name" value="Cyclophilin-like_dom_sf"/>
</dbReference>
<dbReference type="Gene3D" id="2.40.100.10">
    <property type="entry name" value="Cyclophilin-like"/>
    <property type="match status" value="1"/>
</dbReference>
<dbReference type="Gene3D" id="3.30.40.10">
    <property type="entry name" value="Zinc/RING finger domain, C3HC4 (zinc finger)"/>
    <property type="match status" value="1"/>
</dbReference>
<keyword evidence="9" id="KW-0413">Isomerase</keyword>
<evidence type="ECO:0008006" key="15">
    <source>
        <dbReference type="Google" id="ProtNLM"/>
    </source>
</evidence>
<dbReference type="SMART" id="SM00504">
    <property type="entry name" value="Ubox"/>
    <property type="match status" value="1"/>
</dbReference>
<dbReference type="PANTHER" id="PTHR45625">
    <property type="entry name" value="PEPTIDYL-PROLYL CIS-TRANS ISOMERASE-RELATED"/>
    <property type="match status" value="1"/>
</dbReference>
<keyword evidence="8" id="KW-0697">Rotamase</keyword>
<dbReference type="Pfam" id="PF00160">
    <property type="entry name" value="Pro_isomerase"/>
    <property type="match status" value="1"/>
</dbReference>
<gene>
    <name evidence="13" type="ORF">T552_01864</name>
</gene>
<evidence type="ECO:0000256" key="9">
    <source>
        <dbReference type="ARBA" id="ARBA00023235"/>
    </source>
</evidence>
<keyword evidence="14" id="KW-1185">Reference proteome</keyword>
<dbReference type="InterPro" id="IPR020892">
    <property type="entry name" value="Cyclophilin-type_PPIase_CS"/>
</dbReference>
<keyword evidence="7" id="KW-0833">Ubl conjugation pathway</keyword>
<dbReference type="GO" id="GO:0071013">
    <property type="term" value="C:catalytic step 2 spliceosome"/>
    <property type="evidence" value="ECO:0007669"/>
    <property type="project" value="TreeGrafter"/>
</dbReference>
<protein>
    <recommendedName>
        <fullName evidence="15">Peptidylprolyl isomerase</fullName>
    </recommendedName>
</protein>
<dbReference type="GO" id="GO:0006457">
    <property type="term" value="P:protein folding"/>
    <property type="evidence" value="ECO:0007669"/>
    <property type="project" value="InterPro"/>
</dbReference>
<dbReference type="Proteomes" id="UP000054454">
    <property type="component" value="Unassembled WGS sequence"/>
</dbReference>
<evidence type="ECO:0000256" key="6">
    <source>
        <dbReference type="ARBA" id="ARBA00022679"/>
    </source>
</evidence>
<dbReference type="InterPro" id="IPR013083">
    <property type="entry name" value="Znf_RING/FYVE/PHD"/>
</dbReference>
<dbReference type="PRINTS" id="PR00153">
    <property type="entry name" value="CSAPPISMRASE"/>
</dbReference>
<proteinExistence type="inferred from homology"/>
<evidence type="ECO:0000256" key="3">
    <source>
        <dbReference type="ARBA" id="ARBA00003697"/>
    </source>
</evidence>
<evidence type="ECO:0000256" key="2">
    <source>
        <dbReference type="ARBA" id="ARBA00000971"/>
    </source>
</evidence>
<dbReference type="SUPFAM" id="SSF50891">
    <property type="entry name" value="Cyclophilin-like"/>
    <property type="match status" value="1"/>
</dbReference>
<dbReference type="GO" id="GO:0061630">
    <property type="term" value="F:ubiquitin protein ligase activity"/>
    <property type="evidence" value="ECO:0007669"/>
    <property type="project" value="UniProtKB-EC"/>
</dbReference>
<evidence type="ECO:0000256" key="7">
    <source>
        <dbReference type="ARBA" id="ARBA00022786"/>
    </source>
</evidence>
<comment type="catalytic activity">
    <reaction evidence="2">
        <text>[protein]-peptidylproline (omega=180) = [protein]-peptidylproline (omega=0)</text>
        <dbReference type="Rhea" id="RHEA:16237"/>
        <dbReference type="Rhea" id="RHEA-COMP:10747"/>
        <dbReference type="Rhea" id="RHEA-COMP:10748"/>
        <dbReference type="ChEBI" id="CHEBI:83833"/>
        <dbReference type="ChEBI" id="CHEBI:83834"/>
        <dbReference type="EC" id="5.2.1.8"/>
    </reaction>
</comment>
<evidence type="ECO:0000313" key="14">
    <source>
        <dbReference type="Proteomes" id="UP000054454"/>
    </source>
</evidence>
<name>A0A0W4ZI06_PNEC8</name>
<comment type="subcellular location">
    <subcellularLocation>
        <location evidence="4">Nucleus</location>
    </subcellularLocation>
</comment>
<dbReference type="PROSITE" id="PS50072">
    <property type="entry name" value="CSA_PPIASE_2"/>
    <property type="match status" value="1"/>
</dbReference>
<comment type="function">
    <text evidence="3">May catalyze the cis-trans isomerization of proline imidic peptide bonds in oligopeptides thereby assisting the folding of proteins. May also function as a chaperone, playing a role in intracellular transport of proteins. May also have a protein ubiquitin ligase activity acting as an E3 ubiquitin protein ligase or as a ubiquitin-ubiquitin ligase promoting elongation of ubiquitin chains on proteins.</text>
</comment>
<dbReference type="InterPro" id="IPR044666">
    <property type="entry name" value="Cyclophilin_A-like"/>
</dbReference>
<dbReference type="GO" id="GO:0003755">
    <property type="term" value="F:peptidyl-prolyl cis-trans isomerase activity"/>
    <property type="evidence" value="ECO:0007669"/>
    <property type="project" value="UniProtKB-KW"/>
</dbReference>
<comment type="catalytic activity">
    <reaction evidence="1">
        <text>S-ubiquitinyl-[E2 ubiquitin-conjugating enzyme]-L-cysteine + [acceptor protein]-L-lysine = [E2 ubiquitin-conjugating enzyme]-L-cysteine + N(6)-ubiquitinyl-[acceptor protein]-L-lysine.</text>
        <dbReference type="EC" id="2.3.2.27"/>
    </reaction>
</comment>
<dbReference type="AlphaFoldDB" id="A0A0W4ZI06"/>
<accession>A0A0W4ZI06</accession>
<evidence type="ECO:0000256" key="1">
    <source>
        <dbReference type="ARBA" id="ARBA00000900"/>
    </source>
</evidence>
<organism evidence="13 14">
    <name type="scientific">Pneumocystis carinii (strain B80)</name>
    <name type="common">Rat pneumocystis pneumonia agent</name>
    <name type="synonym">Pneumocystis carinii f. sp. carinii</name>
    <dbReference type="NCBI Taxonomy" id="1408658"/>
    <lineage>
        <taxon>Eukaryota</taxon>
        <taxon>Fungi</taxon>
        <taxon>Dikarya</taxon>
        <taxon>Ascomycota</taxon>
        <taxon>Taphrinomycotina</taxon>
        <taxon>Pneumocystomycetes</taxon>
        <taxon>Pneumocystaceae</taxon>
        <taxon>Pneumocystis</taxon>
    </lineage>
</organism>
<evidence type="ECO:0000259" key="11">
    <source>
        <dbReference type="PROSITE" id="PS50072"/>
    </source>
</evidence>
<dbReference type="PROSITE" id="PS00170">
    <property type="entry name" value="CSA_PPIASE_1"/>
    <property type="match status" value="1"/>
</dbReference>
<dbReference type="InterPro" id="IPR003613">
    <property type="entry name" value="Ubox_domain"/>
</dbReference>
<dbReference type="GeneID" id="28936630"/>
<dbReference type="GO" id="GO:0000209">
    <property type="term" value="P:protein polyubiquitination"/>
    <property type="evidence" value="ECO:0007669"/>
    <property type="project" value="TreeGrafter"/>
</dbReference>
<sequence length="546" mass="62658">MGKNTDKLYVTHSEWSGIDGQYSTSTGITKRKIDQPFYKLSFQYCNLSLQPFENPVCYINEANEAFIFELLHIIPYIKKHKKNPVTGERLEAKSLLKLNFHKNEDGEYCCPITYKIFNNHSHIVAIKTSGNVFSWDAVNNLNIKAKNMKELLTNEPFTRNDIITIQDPHNFQTHEISKLEGLNKNEDSIVKIQACTNKELESNINSIEKNITDSKSIFNNGSNMSFDIQNKRNDLLDTKDLKNDPKYSKQEKKHSYNVAPYTTGLAAASFTSTSLTPITSLERALYTDEEYMLIPKRIKTKGYARIQTNLGNINIELNAEWAPKTVYNFIMLAKRGDYKNVIFHRNIKNFMIQGGDPTGTGRGGKSFWGKDFNDEIQGPLSHNQRGILSMANKGKNTNSSQFFITYKETKHLDRKHTIFGKVVGGMETLEKMENSPVDSSDKPISDIIMTDIIVFVDPFEEFKKIQLLDEKKQENTNSLENDDTTWTGKFLTINKDIHKSSTIGKYLKKNNILNKIDEEIIEINNKSEISEPKKKKRRGFGNFDNW</sequence>
<dbReference type="InterPro" id="IPR002130">
    <property type="entry name" value="Cyclophilin-type_PPIase_dom"/>
</dbReference>
<dbReference type="CDD" id="cd16663">
    <property type="entry name" value="RING-Ubox_PPIL2"/>
    <property type="match status" value="1"/>
</dbReference>
<dbReference type="FunFam" id="3.30.40.10:FF:000079">
    <property type="entry name" value="Peptidyl-prolyl cis-trans isomerase 2"/>
    <property type="match status" value="1"/>
</dbReference>
<feature type="domain" description="U-box" evidence="12">
    <location>
        <begin position="38"/>
        <end position="115"/>
    </location>
</feature>
<evidence type="ECO:0000256" key="8">
    <source>
        <dbReference type="ARBA" id="ARBA00023110"/>
    </source>
</evidence>
<feature type="domain" description="PPIase cyclophilin-type" evidence="11">
    <location>
        <begin position="307"/>
        <end position="454"/>
    </location>
</feature>
<dbReference type="EMBL" id="LFVZ01000008">
    <property type="protein sequence ID" value="KTW28000.1"/>
    <property type="molecule type" value="Genomic_DNA"/>
</dbReference>
<evidence type="ECO:0000313" key="13">
    <source>
        <dbReference type="EMBL" id="KTW28000.1"/>
    </source>
</evidence>
<evidence type="ECO:0000259" key="12">
    <source>
        <dbReference type="PROSITE" id="PS51698"/>
    </source>
</evidence>
<keyword evidence="10" id="KW-0539">Nucleus</keyword>
<dbReference type="VEuPathDB" id="FungiDB:T552_01864"/>
<evidence type="ECO:0000256" key="4">
    <source>
        <dbReference type="ARBA" id="ARBA00004123"/>
    </source>
</evidence>
<keyword evidence="6" id="KW-0808">Transferase</keyword>
<dbReference type="RefSeq" id="XP_018225709.1">
    <property type="nucleotide sequence ID" value="XM_018370427.1"/>
</dbReference>
<dbReference type="OrthoDB" id="407558at2759"/>
<dbReference type="FunFam" id="2.40.100.10:FF:000014">
    <property type="entry name" value="Peptidyl-prolyl cis-trans isomerase cyp65"/>
    <property type="match status" value="1"/>
</dbReference>
<dbReference type="Pfam" id="PF04641">
    <property type="entry name" value="Rtf2"/>
    <property type="match status" value="1"/>
</dbReference>
<dbReference type="PANTHER" id="PTHR45625:SF1">
    <property type="entry name" value="RING-TYPE E3 UBIQUITIN-PROTEIN LIGASE PPIL2"/>
    <property type="match status" value="1"/>
</dbReference>
<comment type="similarity">
    <text evidence="5">Belongs to the cyclophilin-type PPIase family. PPIL2 subfamily.</text>
</comment>
<dbReference type="InterPro" id="IPR026951">
    <property type="entry name" value="PPIL2_U-box_dom"/>
</dbReference>
<dbReference type="CDD" id="cd01923">
    <property type="entry name" value="cyclophilin_RING"/>
    <property type="match status" value="1"/>
</dbReference>
<evidence type="ECO:0000256" key="5">
    <source>
        <dbReference type="ARBA" id="ARBA00007930"/>
    </source>
</evidence>
<dbReference type="PROSITE" id="PS51698">
    <property type="entry name" value="U_BOX"/>
    <property type="match status" value="1"/>
</dbReference>
<reference evidence="14" key="1">
    <citation type="journal article" date="2016" name="Nat. Commun.">
        <title>Genome analysis of three Pneumocystis species reveals adaptation mechanisms to life exclusively in mammalian hosts.</title>
        <authorList>
            <person name="Ma L."/>
            <person name="Chen Z."/>
            <person name="Huang D.W."/>
            <person name="Kutty G."/>
            <person name="Ishihara M."/>
            <person name="Wang H."/>
            <person name="Abouelleil A."/>
            <person name="Bishop L."/>
            <person name="Davey E."/>
            <person name="Deng R."/>
            <person name="Deng X."/>
            <person name="Fan L."/>
            <person name="Fantoni G."/>
            <person name="Fitzgerald M."/>
            <person name="Gogineni E."/>
            <person name="Goldberg J.M."/>
            <person name="Handley G."/>
            <person name="Hu X."/>
            <person name="Huber C."/>
            <person name="Jiao X."/>
            <person name="Jones K."/>
            <person name="Levin J.Z."/>
            <person name="Liu Y."/>
            <person name="Macdonald P."/>
            <person name="Melnikov A."/>
            <person name="Raley C."/>
            <person name="Sassi M."/>
            <person name="Sherman B.T."/>
            <person name="Song X."/>
            <person name="Sykes S."/>
            <person name="Tran B."/>
            <person name="Walsh L."/>
            <person name="Xia Y."/>
            <person name="Yang J."/>
            <person name="Young S."/>
            <person name="Zeng Q."/>
            <person name="Zheng X."/>
            <person name="Stephens R."/>
            <person name="Nusbaum C."/>
            <person name="Birren B.W."/>
            <person name="Azadi P."/>
            <person name="Lempicki R.A."/>
            <person name="Cuomo C.A."/>
            <person name="Kovacs J.A."/>
        </authorList>
    </citation>
    <scope>NUCLEOTIDE SEQUENCE [LARGE SCALE GENOMIC DNA]</scope>
    <source>
        <strain evidence="14">B80</strain>
    </source>
</reference>